<keyword evidence="5" id="KW-0963">Cytoplasm</keyword>
<keyword evidence="9" id="KW-1185">Reference proteome</keyword>
<dbReference type="SUPFAM" id="SSF109755">
    <property type="entry name" value="PhoU-like"/>
    <property type="match status" value="1"/>
</dbReference>
<organism evidence="8 9">
    <name type="scientific">Corynebacterium variabile</name>
    <dbReference type="NCBI Taxonomy" id="1727"/>
    <lineage>
        <taxon>Bacteria</taxon>
        <taxon>Bacillati</taxon>
        <taxon>Actinomycetota</taxon>
        <taxon>Actinomycetes</taxon>
        <taxon>Mycobacteriales</taxon>
        <taxon>Corynebacteriaceae</taxon>
        <taxon>Corynebacterium</taxon>
    </lineage>
</organism>
<dbReference type="EMBL" id="FAUH01000018">
    <property type="protein sequence ID" value="CUU67107.1"/>
    <property type="molecule type" value="Genomic_DNA"/>
</dbReference>
<dbReference type="OrthoDB" id="9814256at2"/>
<evidence type="ECO:0000313" key="8">
    <source>
        <dbReference type="EMBL" id="CUU67107.1"/>
    </source>
</evidence>
<gene>
    <name evidence="8" type="ORF">CVAR292_02460</name>
</gene>
<comment type="similarity">
    <text evidence="2">Belongs to the PhoU family.</text>
</comment>
<keyword evidence="4" id="KW-0813">Transport</keyword>
<dbReference type="GO" id="GO:0045936">
    <property type="term" value="P:negative regulation of phosphate metabolic process"/>
    <property type="evidence" value="ECO:0007669"/>
    <property type="project" value="InterPro"/>
</dbReference>
<dbReference type="GO" id="GO:0006817">
    <property type="term" value="P:phosphate ion transport"/>
    <property type="evidence" value="ECO:0007669"/>
    <property type="project" value="UniProtKB-KW"/>
</dbReference>
<dbReference type="Pfam" id="PF01895">
    <property type="entry name" value="PhoU"/>
    <property type="match status" value="2"/>
</dbReference>
<evidence type="ECO:0000256" key="4">
    <source>
        <dbReference type="ARBA" id="ARBA00022448"/>
    </source>
</evidence>
<dbReference type="Proteomes" id="UP000182498">
    <property type="component" value="Unassembled WGS sequence"/>
</dbReference>
<evidence type="ECO:0000256" key="5">
    <source>
        <dbReference type="ARBA" id="ARBA00022490"/>
    </source>
</evidence>
<dbReference type="InterPro" id="IPR026022">
    <property type="entry name" value="PhoU_dom"/>
</dbReference>
<proteinExistence type="inferred from homology"/>
<reference evidence="9" key="1">
    <citation type="submission" date="2015-11" db="EMBL/GenBank/DDBJ databases">
        <authorList>
            <person name="Dugat-Bony E."/>
        </authorList>
    </citation>
    <scope>NUCLEOTIDE SEQUENCE [LARGE SCALE GENOMIC DNA]</scope>
    <source>
        <strain evidence="9">Mu292</strain>
    </source>
</reference>
<dbReference type="PANTHER" id="PTHR42930">
    <property type="entry name" value="PHOSPHATE-SPECIFIC TRANSPORT SYSTEM ACCESSORY PROTEIN PHOU"/>
    <property type="match status" value="1"/>
</dbReference>
<evidence type="ECO:0000256" key="1">
    <source>
        <dbReference type="ARBA" id="ARBA00004496"/>
    </source>
</evidence>
<dbReference type="FunFam" id="1.20.58.220:FF:000004">
    <property type="entry name" value="Phosphate-specific transport system accessory protein PhoU"/>
    <property type="match status" value="1"/>
</dbReference>
<dbReference type="InterPro" id="IPR038078">
    <property type="entry name" value="PhoU-like_sf"/>
</dbReference>
<evidence type="ECO:0000256" key="3">
    <source>
        <dbReference type="ARBA" id="ARBA00011738"/>
    </source>
</evidence>
<evidence type="ECO:0000259" key="7">
    <source>
        <dbReference type="Pfam" id="PF01895"/>
    </source>
</evidence>
<dbReference type="GO" id="GO:0030643">
    <property type="term" value="P:intracellular phosphate ion homeostasis"/>
    <property type="evidence" value="ECO:0007669"/>
    <property type="project" value="InterPro"/>
</dbReference>
<name>A0A0X2NNM3_9CORY</name>
<dbReference type="InterPro" id="IPR028366">
    <property type="entry name" value="PhoU"/>
</dbReference>
<protein>
    <submittedName>
        <fullName evidence="8">Phosphate transport system regulatory protein PhoU</fullName>
    </submittedName>
</protein>
<sequence length="245" mass="28340">MRTVYQEQMRTFAHDLSLMSDRVRTMMSEACLALFDADIEKAETVLSSIDGVEELRKKAEQTSFELLALEGPVARDLRQVVSGTYIVEDLARMAALAVHVARTARRHHPDHTLPEQIEPYFREMARLTDEIGAKLHDVLVTYDPEKAMELALDDDAVDDLHEHMFQLTTKREWPFPVSVAVDVTLLSRFFERYSDHAVNIGTRVVYLATGKQPEEYETARRTEEQQETMREQFNEIRRRYGSDAF</sequence>
<dbReference type="AlphaFoldDB" id="A0A0X2NNM3"/>
<keyword evidence="6" id="KW-0592">Phosphate transport</keyword>
<dbReference type="Gene3D" id="1.20.58.220">
    <property type="entry name" value="Phosphate transport system protein phou homolog 2, domain 2"/>
    <property type="match status" value="1"/>
</dbReference>
<dbReference type="GO" id="GO:0005737">
    <property type="term" value="C:cytoplasm"/>
    <property type="evidence" value="ECO:0007669"/>
    <property type="project" value="UniProtKB-SubCell"/>
</dbReference>
<feature type="domain" description="PhoU" evidence="7">
    <location>
        <begin position="122"/>
        <end position="204"/>
    </location>
</feature>
<dbReference type="RefSeq" id="WP_041629803.1">
    <property type="nucleotide sequence ID" value="NZ_FAUH01000018.1"/>
</dbReference>
<dbReference type="PANTHER" id="PTHR42930:SF3">
    <property type="entry name" value="PHOSPHATE-SPECIFIC TRANSPORT SYSTEM ACCESSORY PROTEIN PHOU"/>
    <property type="match status" value="1"/>
</dbReference>
<comment type="subunit">
    <text evidence="3">Homodimer.</text>
</comment>
<accession>A0A0X2NNM3</accession>
<evidence type="ECO:0000313" key="9">
    <source>
        <dbReference type="Proteomes" id="UP000182498"/>
    </source>
</evidence>
<evidence type="ECO:0000256" key="2">
    <source>
        <dbReference type="ARBA" id="ARBA00008107"/>
    </source>
</evidence>
<evidence type="ECO:0000256" key="6">
    <source>
        <dbReference type="ARBA" id="ARBA00022592"/>
    </source>
</evidence>
<comment type="subcellular location">
    <subcellularLocation>
        <location evidence="1">Cytoplasm</location>
    </subcellularLocation>
</comment>
<feature type="domain" description="PhoU" evidence="7">
    <location>
        <begin position="17"/>
        <end position="103"/>
    </location>
</feature>
<dbReference type="NCBIfam" id="TIGR02135">
    <property type="entry name" value="phoU_full"/>
    <property type="match status" value="1"/>
</dbReference>